<reference evidence="3 4" key="1">
    <citation type="submission" date="2024-08" db="EMBL/GenBank/DDBJ databases">
        <title>Gnathostoma spinigerum genome.</title>
        <authorList>
            <person name="Gonzalez-Bertolin B."/>
            <person name="Monzon S."/>
            <person name="Zaballos A."/>
            <person name="Jimenez P."/>
            <person name="Dekumyoy P."/>
            <person name="Varona S."/>
            <person name="Cuesta I."/>
            <person name="Sumanam S."/>
            <person name="Adisakwattana P."/>
            <person name="Gasser R.B."/>
            <person name="Hernandez-Gonzalez A."/>
            <person name="Young N.D."/>
            <person name="Perteguer M.J."/>
        </authorList>
    </citation>
    <scope>NUCLEOTIDE SEQUENCE [LARGE SCALE GENOMIC DNA]</scope>
    <source>
        <strain evidence="3">AL3</strain>
        <tissue evidence="3">Liver</tissue>
    </source>
</reference>
<dbReference type="SMART" id="SM00320">
    <property type="entry name" value="WD40"/>
    <property type="match status" value="4"/>
</dbReference>
<keyword evidence="1" id="KW-0853">WD repeat</keyword>
<dbReference type="Pfam" id="PF00400">
    <property type="entry name" value="WD40"/>
    <property type="match status" value="2"/>
</dbReference>
<evidence type="ECO:0000313" key="3">
    <source>
        <dbReference type="EMBL" id="MFH4982773.1"/>
    </source>
</evidence>
<dbReference type="Proteomes" id="UP001608902">
    <property type="component" value="Unassembled WGS sequence"/>
</dbReference>
<evidence type="ECO:0000256" key="2">
    <source>
        <dbReference type="ARBA" id="ARBA00022737"/>
    </source>
</evidence>
<organism evidence="3 4">
    <name type="scientific">Gnathostoma spinigerum</name>
    <dbReference type="NCBI Taxonomy" id="75299"/>
    <lineage>
        <taxon>Eukaryota</taxon>
        <taxon>Metazoa</taxon>
        <taxon>Ecdysozoa</taxon>
        <taxon>Nematoda</taxon>
        <taxon>Chromadorea</taxon>
        <taxon>Rhabditida</taxon>
        <taxon>Spirurina</taxon>
        <taxon>Gnathostomatomorpha</taxon>
        <taxon>Gnathostomatoidea</taxon>
        <taxon>Gnathostomatidae</taxon>
        <taxon>Gnathostoma</taxon>
    </lineage>
</organism>
<keyword evidence="2" id="KW-0677">Repeat</keyword>
<dbReference type="InterPro" id="IPR015943">
    <property type="entry name" value="WD40/YVTN_repeat-like_dom_sf"/>
</dbReference>
<proteinExistence type="predicted"/>
<protein>
    <submittedName>
        <fullName evidence="3">Uncharacterized protein</fullName>
    </submittedName>
</protein>
<dbReference type="PANTHER" id="PTHR19854:SF1">
    <property type="entry name" value="GUANINE NUCLEOTIDE-BINDING PROTEIN SUBUNIT BETA-LIKE PROTEIN 1"/>
    <property type="match status" value="1"/>
</dbReference>
<dbReference type="EMBL" id="JBGFUD010010063">
    <property type="protein sequence ID" value="MFH4982773.1"/>
    <property type="molecule type" value="Genomic_DNA"/>
</dbReference>
<dbReference type="InterPro" id="IPR036322">
    <property type="entry name" value="WD40_repeat_dom_sf"/>
</dbReference>
<name>A0ABD6ESI6_9BILA</name>
<dbReference type="PANTHER" id="PTHR19854">
    <property type="entry name" value="TRANSDUCIN BETA-LIKE 3"/>
    <property type="match status" value="1"/>
</dbReference>
<comment type="caution">
    <text evidence="3">The sequence shown here is derived from an EMBL/GenBank/DDBJ whole genome shotgun (WGS) entry which is preliminary data.</text>
</comment>
<dbReference type="SUPFAM" id="SSF50978">
    <property type="entry name" value="WD40 repeat-like"/>
    <property type="match status" value="1"/>
</dbReference>
<evidence type="ECO:0000256" key="1">
    <source>
        <dbReference type="ARBA" id="ARBA00022574"/>
    </source>
</evidence>
<dbReference type="Gene3D" id="2.130.10.10">
    <property type="entry name" value="YVTN repeat-like/Quinoprotein amine dehydrogenase"/>
    <property type="match status" value="1"/>
</dbReference>
<accession>A0ABD6ESI6</accession>
<keyword evidence="4" id="KW-1185">Reference proteome</keyword>
<evidence type="ECO:0000313" key="4">
    <source>
        <dbReference type="Proteomes" id="UP001608902"/>
    </source>
</evidence>
<sequence length="316" mass="35708">MSITAQPVFVHYGCESGAACCCRLEFDEDEYLVVGTLCGMVYMFNPIDQTSVSAQKVDKQSRQVMAVGQYSADILFVHIRTFALIQMKLMKKEKKIYMEVVRKYDTDHYGFCSAVYYENIFYIPMNANDTNALKRIGENDEYIIDLSSSENEKTGNLMTLCAMGNDLLSCCFEDGSICVVDTNQRRVLSKAKLFPEIILSSAYFNSRLVVSSVQSPLKILYWTGERTEVESEILYPPSSGGCSAVCISPCKRMIGTGYWDGSIRIHSTKTGKIRAYIKFHETTIHSLSWESICGRRLLLCCCKDKTLSIWNPFKDG</sequence>
<dbReference type="InterPro" id="IPR001680">
    <property type="entry name" value="WD40_rpt"/>
</dbReference>
<gene>
    <name evidence="3" type="ORF">AB6A40_009482</name>
</gene>
<dbReference type="AlphaFoldDB" id="A0ABD6ESI6"/>